<dbReference type="GO" id="GO:0008745">
    <property type="term" value="F:N-acetylmuramoyl-L-alanine amidase activity"/>
    <property type="evidence" value="ECO:0007669"/>
    <property type="project" value="InterPro"/>
</dbReference>
<name>A0A139WX15_9CYAN</name>
<dbReference type="Pfam" id="PF01520">
    <property type="entry name" value="Amidase_3"/>
    <property type="match status" value="1"/>
</dbReference>
<evidence type="ECO:0000256" key="1">
    <source>
        <dbReference type="ARBA" id="ARBA00022801"/>
    </source>
</evidence>
<sequence>MKICIDPGHGGIDPGAIGKKPFVLNEKDVTLSISLLLKKELEAKGHTVFLTRDTDIFVSLSNRAILANEKKVDIFISIHCNSFTSQASEGIETWIFPGSTEGRKLGESVQKSLALNFPGNKNRGIKEGNFQVLRETEMPAILVECEFLSNPTQLQFLSDNNNQEKIAKAITSGIEEYNK</sequence>
<dbReference type="InterPro" id="IPR002508">
    <property type="entry name" value="MurNAc-LAA_cat"/>
</dbReference>
<evidence type="ECO:0000259" key="2">
    <source>
        <dbReference type="SMART" id="SM00646"/>
    </source>
</evidence>
<evidence type="ECO:0000313" key="3">
    <source>
        <dbReference type="EMBL" id="KYC36953.1"/>
    </source>
</evidence>
<dbReference type="SMART" id="SM00646">
    <property type="entry name" value="Ami_3"/>
    <property type="match status" value="1"/>
</dbReference>
<dbReference type="STRING" id="128403.WA1_45720"/>
<comment type="caution">
    <text evidence="3">The sequence shown here is derived from an EMBL/GenBank/DDBJ whole genome shotgun (WGS) entry which is preliminary data.</text>
</comment>
<accession>A0A139WX15</accession>
<dbReference type="PANTHER" id="PTHR30404">
    <property type="entry name" value="N-ACETYLMURAMOYL-L-ALANINE AMIDASE"/>
    <property type="match status" value="1"/>
</dbReference>
<dbReference type="GO" id="GO:0009253">
    <property type="term" value="P:peptidoglycan catabolic process"/>
    <property type="evidence" value="ECO:0007669"/>
    <property type="project" value="InterPro"/>
</dbReference>
<organism evidence="3 4">
    <name type="scientific">Scytonema hofmannii PCC 7110</name>
    <dbReference type="NCBI Taxonomy" id="128403"/>
    <lineage>
        <taxon>Bacteria</taxon>
        <taxon>Bacillati</taxon>
        <taxon>Cyanobacteriota</taxon>
        <taxon>Cyanophyceae</taxon>
        <taxon>Nostocales</taxon>
        <taxon>Scytonemataceae</taxon>
        <taxon>Scytonema</taxon>
    </lineage>
</organism>
<feature type="domain" description="MurNAc-LAA" evidence="2">
    <location>
        <begin position="64"/>
        <end position="175"/>
    </location>
</feature>
<evidence type="ECO:0000313" key="4">
    <source>
        <dbReference type="Proteomes" id="UP000076925"/>
    </source>
</evidence>
<dbReference type="GO" id="GO:0030288">
    <property type="term" value="C:outer membrane-bounded periplasmic space"/>
    <property type="evidence" value="ECO:0007669"/>
    <property type="project" value="TreeGrafter"/>
</dbReference>
<proteinExistence type="predicted"/>
<dbReference type="InterPro" id="IPR050695">
    <property type="entry name" value="N-acetylmuramoyl_amidase_3"/>
</dbReference>
<gene>
    <name evidence="3" type="ORF">WA1_45720</name>
</gene>
<reference evidence="3 4" key="1">
    <citation type="journal article" date="2013" name="Genome Biol. Evol.">
        <title>Genomes of Stigonematalean cyanobacteria (subsection V) and the evolution of oxygenic photosynthesis from prokaryotes to plastids.</title>
        <authorList>
            <person name="Dagan T."/>
            <person name="Roettger M."/>
            <person name="Stucken K."/>
            <person name="Landan G."/>
            <person name="Koch R."/>
            <person name="Major P."/>
            <person name="Gould S.B."/>
            <person name="Goremykin V.V."/>
            <person name="Rippka R."/>
            <person name="Tandeau de Marsac N."/>
            <person name="Gugger M."/>
            <person name="Lockhart P.J."/>
            <person name="Allen J.F."/>
            <person name="Brune I."/>
            <person name="Maus I."/>
            <person name="Puhler A."/>
            <person name="Martin W.F."/>
        </authorList>
    </citation>
    <scope>NUCLEOTIDE SEQUENCE [LARGE SCALE GENOMIC DNA]</scope>
    <source>
        <strain evidence="3 4">PCC 7110</strain>
    </source>
</reference>
<dbReference type="PANTHER" id="PTHR30404:SF0">
    <property type="entry name" value="N-ACETYLMURAMOYL-L-ALANINE AMIDASE AMIC"/>
    <property type="match status" value="1"/>
</dbReference>
<dbReference type="CDD" id="cd02696">
    <property type="entry name" value="MurNAc-LAA"/>
    <property type="match status" value="1"/>
</dbReference>
<dbReference type="Gene3D" id="3.40.630.40">
    <property type="entry name" value="Zn-dependent exopeptidases"/>
    <property type="match status" value="1"/>
</dbReference>
<dbReference type="OrthoDB" id="9763643at2"/>
<dbReference type="Proteomes" id="UP000076925">
    <property type="component" value="Unassembled WGS sequence"/>
</dbReference>
<dbReference type="SUPFAM" id="SSF53187">
    <property type="entry name" value="Zn-dependent exopeptidases"/>
    <property type="match status" value="1"/>
</dbReference>
<dbReference type="EMBL" id="ANNX02000047">
    <property type="protein sequence ID" value="KYC36953.1"/>
    <property type="molecule type" value="Genomic_DNA"/>
</dbReference>
<dbReference type="AlphaFoldDB" id="A0A139WX15"/>
<keyword evidence="4" id="KW-1185">Reference proteome</keyword>
<protein>
    <submittedName>
        <fullName evidence="3">N-acetylmuramoyl-L-alanine amidase</fullName>
    </submittedName>
</protein>
<keyword evidence="1" id="KW-0378">Hydrolase</keyword>
<dbReference type="RefSeq" id="WP_017744218.1">
    <property type="nucleotide sequence ID" value="NZ_KQ976354.1"/>
</dbReference>